<gene>
    <name evidence="7 10" type="primary">rplC</name>
    <name evidence="10" type="ORF">PITCH_A1280030</name>
</gene>
<dbReference type="InterPro" id="IPR019926">
    <property type="entry name" value="Ribosomal_uL3_CS"/>
</dbReference>
<evidence type="ECO:0000313" key="10">
    <source>
        <dbReference type="EMBL" id="SPD72284.1"/>
    </source>
</evidence>
<keyword evidence="3 7" id="KW-0694">RNA-binding</keyword>
<dbReference type="Gene3D" id="2.40.30.10">
    <property type="entry name" value="Translation factors"/>
    <property type="match status" value="1"/>
</dbReference>
<dbReference type="InterPro" id="IPR019927">
    <property type="entry name" value="Ribosomal_uL3_bac/org-type"/>
</dbReference>
<dbReference type="Gene3D" id="3.30.160.810">
    <property type="match status" value="1"/>
</dbReference>
<keyword evidence="5 7" id="KW-0687">Ribonucleoprotein</keyword>
<dbReference type="GO" id="GO:0006412">
    <property type="term" value="P:translation"/>
    <property type="evidence" value="ECO:0007669"/>
    <property type="project" value="UniProtKB-UniRule"/>
</dbReference>
<comment type="similarity">
    <text evidence="1 7 8">Belongs to the universal ribosomal protein uL3 family.</text>
</comment>
<comment type="function">
    <text evidence="7 9">One of the primary rRNA binding proteins, it binds directly near the 3'-end of the 23S rRNA, where it nucleates assembly of the 50S subunit.</text>
</comment>
<dbReference type="GO" id="GO:0003735">
    <property type="term" value="F:structural constituent of ribosome"/>
    <property type="evidence" value="ECO:0007669"/>
    <property type="project" value="UniProtKB-UniRule"/>
</dbReference>
<proteinExistence type="inferred from homology"/>
<evidence type="ECO:0000256" key="8">
    <source>
        <dbReference type="RuleBase" id="RU003905"/>
    </source>
</evidence>
<dbReference type="SUPFAM" id="SSF50447">
    <property type="entry name" value="Translation proteins"/>
    <property type="match status" value="1"/>
</dbReference>
<evidence type="ECO:0000256" key="2">
    <source>
        <dbReference type="ARBA" id="ARBA00022730"/>
    </source>
</evidence>
<dbReference type="GO" id="GO:0019843">
    <property type="term" value="F:rRNA binding"/>
    <property type="evidence" value="ECO:0007669"/>
    <property type="project" value="UniProtKB-UniRule"/>
</dbReference>
<dbReference type="InterPro" id="IPR009000">
    <property type="entry name" value="Transl_B-barrel_sf"/>
</dbReference>
<organism evidence="10">
    <name type="scientific">uncultured Desulfobacterium sp</name>
    <dbReference type="NCBI Taxonomy" id="201089"/>
    <lineage>
        <taxon>Bacteria</taxon>
        <taxon>Pseudomonadati</taxon>
        <taxon>Thermodesulfobacteriota</taxon>
        <taxon>Desulfobacteria</taxon>
        <taxon>Desulfobacterales</taxon>
        <taxon>Desulfobacteriaceae</taxon>
        <taxon>Desulfobacterium</taxon>
        <taxon>environmental samples</taxon>
    </lineage>
</organism>
<comment type="subunit">
    <text evidence="7 9">Part of the 50S ribosomal subunit. Forms a cluster with proteins L14 and L19.</text>
</comment>
<protein>
    <recommendedName>
        <fullName evidence="6 7">Large ribosomal subunit protein uL3</fullName>
    </recommendedName>
</protein>
<name>A0A445MRZ2_9BACT</name>
<evidence type="ECO:0000256" key="9">
    <source>
        <dbReference type="RuleBase" id="RU003906"/>
    </source>
</evidence>
<sequence length="206" mass="22361">MINKLFGKKMGMTRIFLEEGKSVPVTVLKVGPCVVTQKKTQPKDGYDAIQVGYEPIKDTKINRPMKGHFAASGQGCFAHLKEIRVEDAEQFELGHELSVDIFTAGDLVNVCAISKGRGFAGVMKRWGFGGGRKTHGSRSHRIPGSIGCSAYPSRVQKGKKLPGRMGNHRVTIKNLEVVDARPEMNLVVIKGSVPGSSNSLLEITKG</sequence>
<dbReference type="InterPro" id="IPR000597">
    <property type="entry name" value="Ribosomal_uL3"/>
</dbReference>
<dbReference type="PANTHER" id="PTHR11229">
    <property type="entry name" value="50S RIBOSOMAL PROTEIN L3"/>
    <property type="match status" value="1"/>
</dbReference>
<reference evidence="10" key="1">
    <citation type="submission" date="2018-01" db="EMBL/GenBank/DDBJ databases">
        <authorList>
            <person name="Regsiter A."/>
            <person name="William W."/>
        </authorList>
    </citation>
    <scope>NUCLEOTIDE SEQUENCE</scope>
    <source>
        <strain evidence="10">TRIP AH-1</strain>
    </source>
</reference>
<dbReference type="EMBL" id="OJIN01000033">
    <property type="protein sequence ID" value="SPD72284.1"/>
    <property type="molecule type" value="Genomic_DNA"/>
</dbReference>
<evidence type="ECO:0000256" key="1">
    <source>
        <dbReference type="ARBA" id="ARBA00006540"/>
    </source>
</evidence>
<evidence type="ECO:0000256" key="7">
    <source>
        <dbReference type="HAMAP-Rule" id="MF_01325"/>
    </source>
</evidence>
<evidence type="ECO:0000256" key="4">
    <source>
        <dbReference type="ARBA" id="ARBA00022980"/>
    </source>
</evidence>
<dbReference type="GO" id="GO:0022625">
    <property type="term" value="C:cytosolic large ribosomal subunit"/>
    <property type="evidence" value="ECO:0007669"/>
    <property type="project" value="TreeGrafter"/>
</dbReference>
<dbReference type="FunFam" id="3.30.160.810:FF:000001">
    <property type="entry name" value="50S ribosomal protein L3"/>
    <property type="match status" value="1"/>
</dbReference>
<dbReference type="PROSITE" id="PS00474">
    <property type="entry name" value="RIBOSOMAL_L3"/>
    <property type="match status" value="1"/>
</dbReference>
<dbReference type="HAMAP" id="MF_01325_B">
    <property type="entry name" value="Ribosomal_uL3_B"/>
    <property type="match status" value="1"/>
</dbReference>
<keyword evidence="2 7" id="KW-0699">rRNA-binding</keyword>
<accession>A0A445MRZ2</accession>
<evidence type="ECO:0000256" key="6">
    <source>
        <dbReference type="ARBA" id="ARBA00035243"/>
    </source>
</evidence>
<dbReference type="Pfam" id="PF00297">
    <property type="entry name" value="Ribosomal_L3"/>
    <property type="match status" value="1"/>
</dbReference>
<dbReference type="AlphaFoldDB" id="A0A445MRZ2"/>
<dbReference type="PANTHER" id="PTHR11229:SF16">
    <property type="entry name" value="LARGE RIBOSOMAL SUBUNIT PROTEIN UL3C"/>
    <property type="match status" value="1"/>
</dbReference>
<keyword evidence="4 7" id="KW-0689">Ribosomal protein</keyword>
<evidence type="ECO:0000256" key="3">
    <source>
        <dbReference type="ARBA" id="ARBA00022884"/>
    </source>
</evidence>
<dbReference type="NCBIfam" id="TIGR03625">
    <property type="entry name" value="L3_bact"/>
    <property type="match status" value="1"/>
</dbReference>
<evidence type="ECO:0000256" key="5">
    <source>
        <dbReference type="ARBA" id="ARBA00023274"/>
    </source>
</evidence>
<dbReference type="FunFam" id="2.40.30.10:FF:000004">
    <property type="entry name" value="50S ribosomal protein L3"/>
    <property type="match status" value="1"/>
</dbReference>